<evidence type="ECO:0000313" key="5">
    <source>
        <dbReference type="RefSeq" id="XP_060550904.1"/>
    </source>
</evidence>
<name>A0ABM3ZRA0_PANGU</name>
<evidence type="ECO:0000259" key="3">
    <source>
        <dbReference type="PROSITE" id="PS51841"/>
    </source>
</evidence>
<reference evidence="5" key="1">
    <citation type="submission" date="2025-08" db="UniProtKB">
        <authorList>
            <consortium name="RefSeq"/>
        </authorList>
    </citation>
    <scope>IDENTIFICATION</scope>
    <source>
        <tissue evidence="5">Blood</tissue>
    </source>
</reference>
<gene>
    <name evidence="5" type="primary">LMNTD1</name>
</gene>
<dbReference type="Gene3D" id="2.60.40.1260">
    <property type="entry name" value="Lamin Tail domain"/>
    <property type="match status" value="1"/>
</dbReference>
<evidence type="ECO:0000313" key="4">
    <source>
        <dbReference type="Proteomes" id="UP001652622"/>
    </source>
</evidence>
<dbReference type="PANTHER" id="PTHR47012">
    <property type="entry name" value="LAMIN TAIL DOMAIN-CONTAINING PROTEIN 1"/>
    <property type="match status" value="1"/>
</dbReference>
<protein>
    <submittedName>
        <fullName evidence="5">Lamin tail domain-containing protein 1</fullName>
    </submittedName>
</protein>
<dbReference type="Pfam" id="PF00932">
    <property type="entry name" value="LTD"/>
    <property type="match status" value="1"/>
</dbReference>
<feature type="domain" description="LTD" evidence="3">
    <location>
        <begin position="208"/>
        <end position="326"/>
    </location>
</feature>
<evidence type="ECO:0000256" key="2">
    <source>
        <dbReference type="SAM" id="MobiDB-lite"/>
    </source>
</evidence>
<dbReference type="SUPFAM" id="SSF74853">
    <property type="entry name" value="Lamin A/C globular tail domain"/>
    <property type="match status" value="1"/>
</dbReference>
<dbReference type="InterPro" id="IPR042840">
    <property type="entry name" value="LMNTD1"/>
</dbReference>
<dbReference type="InterPro" id="IPR036415">
    <property type="entry name" value="Lamin_tail_dom_sf"/>
</dbReference>
<feature type="coiled-coil region" evidence="1">
    <location>
        <begin position="17"/>
        <end position="72"/>
    </location>
</feature>
<keyword evidence="1" id="KW-0175">Coiled coil</keyword>
<feature type="compositionally biased region" description="Polar residues" evidence="2">
    <location>
        <begin position="399"/>
        <end position="411"/>
    </location>
</feature>
<dbReference type="Proteomes" id="UP001652622">
    <property type="component" value="Unplaced"/>
</dbReference>
<dbReference type="GeneID" id="117658883"/>
<feature type="region of interest" description="Disordered" evidence="2">
    <location>
        <begin position="399"/>
        <end position="422"/>
    </location>
</feature>
<organism evidence="4 5">
    <name type="scientific">Pantherophis guttatus</name>
    <name type="common">Corn snake</name>
    <name type="synonym">Elaphe guttata</name>
    <dbReference type="NCBI Taxonomy" id="94885"/>
    <lineage>
        <taxon>Eukaryota</taxon>
        <taxon>Metazoa</taxon>
        <taxon>Chordata</taxon>
        <taxon>Craniata</taxon>
        <taxon>Vertebrata</taxon>
        <taxon>Euteleostomi</taxon>
        <taxon>Lepidosauria</taxon>
        <taxon>Squamata</taxon>
        <taxon>Bifurcata</taxon>
        <taxon>Unidentata</taxon>
        <taxon>Episquamata</taxon>
        <taxon>Toxicofera</taxon>
        <taxon>Serpentes</taxon>
        <taxon>Colubroidea</taxon>
        <taxon>Colubridae</taxon>
        <taxon>Colubrinae</taxon>
        <taxon>Pantherophis</taxon>
    </lineage>
</organism>
<sequence length="482" mass="54698">MEFLQSLITKGGNSHAIEKLQTEHTHSQQQIRDLETKLEDIQHHLLSKLKAVEAIQEKNTSLQEEITSLRNTFGYMKGTEAALYQLPTAPVHFQHISESETSITAKPSEKVVFSRFIESTSTVTLLRGRSSSRMVRFPISSLVTVDKSLPAPSPSTTLPQKQYLSCSETLDNEELGKGQDYMRTLFGDTKKSNNELMESTRRSRIPSEYYSSSSSSVGNLKITEVHFSGHYVKIINNSFDKEESIGDYTLQQNINGHPAAIFKFPPNIRMKPKSCVTVWSMDSKKPHNPPSDYLWKELDRFQSGSECTTILCNLSGQAVAWYTPINWKRKSLKVMESDARVSSKSMQALRRAQALPKQDQWEARAFDTWQGMPNQSHLMEPEPDYILREKRMPPIRRPVQNSWCQSPSSPTHPHYSLGRTLPPGSKEIHMLSQTRTQVVKSFPSLDNSYSGEGYKIKLVAADRNKKNRINPPRSAGAFLRSM</sequence>
<dbReference type="PANTHER" id="PTHR47012:SF1">
    <property type="entry name" value="LAMIN TAIL DOMAIN-CONTAINING PROTEIN 1"/>
    <property type="match status" value="1"/>
</dbReference>
<dbReference type="RefSeq" id="XP_060550904.1">
    <property type="nucleotide sequence ID" value="XM_060694921.1"/>
</dbReference>
<accession>A0ABM3ZRA0</accession>
<dbReference type="InterPro" id="IPR001322">
    <property type="entry name" value="Lamin_tail_dom"/>
</dbReference>
<dbReference type="PROSITE" id="PS51841">
    <property type="entry name" value="LTD"/>
    <property type="match status" value="1"/>
</dbReference>
<proteinExistence type="predicted"/>
<evidence type="ECO:0000256" key="1">
    <source>
        <dbReference type="SAM" id="Coils"/>
    </source>
</evidence>
<keyword evidence="4" id="KW-1185">Reference proteome</keyword>